<evidence type="ECO:0000313" key="11">
    <source>
        <dbReference type="Proteomes" id="UP000799439"/>
    </source>
</evidence>
<name>A0A9P4MIQ8_9PEZI</name>
<comment type="similarity">
    <text evidence="1">Belongs to the tRNA-intron endonuclease family.</text>
</comment>
<dbReference type="NCBIfam" id="TIGR00324">
    <property type="entry name" value="endA"/>
    <property type="match status" value="1"/>
</dbReference>
<protein>
    <recommendedName>
        <fullName evidence="2">tRNA-intron lyase</fullName>
        <ecNumber evidence="2">4.6.1.16</ecNumber>
    </recommendedName>
    <alternativeName>
        <fullName evidence="7 8">tRNA-intron endonuclease SEN34</fullName>
    </alternativeName>
</protein>
<dbReference type="Gene3D" id="3.40.1350.10">
    <property type="match status" value="1"/>
</dbReference>
<dbReference type="GO" id="GO:0000213">
    <property type="term" value="F:tRNA-intron lyase activity"/>
    <property type="evidence" value="ECO:0007669"/>
    <property type="project" value="UniProtKB-EC"/>
</dbReference>
<comment type="caution">
    <text evidence="10">The sequence shown here is derived from an EMBL/GenBank/DDBJ whole genome shotgun (WGS) entry which is preliminary data.</text>
</comment>
<dbReference type="AlphaFoldDB" id="A0A9P4MIQ8"/>
<dbReference type="Pfam" id="PF01974">
    <property type="entry name" value="tRNA_int_endo"/>
    <property type="match status" value="1"/>
</dbReference>
<dbReference type="CDD" id="cd22363">
    <property type="entry name" value="tRNA-intron_lyase_C"/>
    <property type="match status" value="1"/>
</dbReference>
<dbReference type="OrthoDB" id="48041at2759"/>
<dbReference type="InterPro" id="IPR011856">
    <property type="entry name" value="tRNA_endonuc-like_dom_sf"/>
</dbReference>
<keyword evidence="10" id="KW-0540">Nuclease</keyword>
<comment type="function">
    <text evidence="6">Constitutes one of the two catalytic subunit of the tRNA-splicing endonuclease complex, a complex responsible for identification and cleavage of the splice sites in pre-tRNA. It cleaves pre-tRNA at the 5'- and 3'-splice sites to release the intron. The products are an intron and two tRNA half-molecules bearing 2',3'-cyclic phosphate and 5'-OH termini. There are no conserved sequences at the splice sites, but the intron is invariably located at the same site in the gene, placing the splice sites an invariant distance from the constant structural features of the tRNA body. It probably carries the active site for 3'-splice site cleavage.</text>
</comment>
<evidence type="ECO:0000256" key="1">
    <source>
        <dbReference type="ARBA" id="ARBA00008078"/>
    </source>
</evidence>
<dbReference type="InterPro" id="IPR006676">
    <property type="entry name" value="tRNA_splic"/>
</dbReference>
<evidence type="ECO:0000256" key="4">
    <source>
        <dbReference type="ARBA" id="ARBA00023239"/>
    </source>
</evidence>
<evidence type="ECO:0000259" key="9">
    <source>
        <dbReference type="Pfam" id="PF01974"/>
    </source>
</evidence>
<keyword evidence="4" id="KW-0456">Lyase</keyword>
<keyword evidence="10" id="KW-0378">Hydrolase</keyword>
<evidence type="ECO:0000313" key="10">
    <source>
        <dbReference type="EMBL" id="KAF2149021.1"/>
    </source>
</evidence>
<dbReference type="GO" id="GO:0005634">
    <property type="term" value="C:nucleus"/>
    <property type="evidence" value="ECO:0007669"/>
    <property type="project" value="UniProtKB-ARBA"/>
</dbReference>
<keyword evidence="3" id="KW-0819">tRNA processing</keyword>
<reference evidence="10" key="1">
    <citation type="journal article" date="2020" name="Stud. Mycol.">
        <title>101 Dothideomycetes genomes: a test case for predicting lifestyles and emergence of pathogens.</title>
        <authorList>
            <person name="Haridas S."/>
            <person name="Albert R."/>
            <person name="Binder M."/>
            <person name="Bloem J."/>
            <person name="Labutti K."/>
            <person name="Salamov A."/>
            <person name="Andreopoulos B."/>
            <person name="Baker S."/>
            <person name="Barry K."/>
            <person name="Bills G."/>
            <person name="Bluhm B."/>
            <person name="Cannon C."/>
            <person name="Castanera R."/>
            <person name="Culley D."/>
            <person name="Daum C."/>
            <person name="Ezra D."/>
            <person name="Gonzalez J."/>
            <person name="Henrissat B."/>
            <person name="Kuo A."/>
            <person name="Liang C."/>
            <person name="Lipzen A."/>
            <person name="Lutzoni F."/>
            <person name="Magnuson J."/>
            <person name="Mondo S."/>
            <person name="Nolan M."/>
            <person name="Ohm R."/>
            <person name="Pangilinan J."/>
            <person name="Park H.-J."/>
            <person name="Ramirez L."/>
            <person name="Alfaro M."/>
            <person name="Sun H."/>
            <person name="Tritt A."/>
            <person name="Yoshinaga Y."/>
            <person name="Zwiers L.-H."/>
            <person name="Turgeon B."/>
            <person name="Goodwin S."/>
            <person name="Spatafora J."/>
            <person name="Crous P."/>
            <person name="Grigoriev I."/>
        </authorList>
    </citation>
    <scope>NUCLEOTIDE SEQUENCE</scope>
    <source>
        <strain evidence="10">CBS 260.36</strain>
    </source>
</reference>
<dbReference type="Proteomes" id="UP000799439">
    <property type="component" value="Unassembled WGS sequence"/>
</dbReference>
<dbReference type="SUPFAM" id="SSF53032">
    <property type="entry name" value="tRNA-intron endonuclease catalytic domain-like"/>
    <property type="match status" value="1"/>
</dbReference>
<evidence type="ECO:0000256" key="3">
    <source>
        <dbReference type="ARBA" id="ARBA00022694"/>
    </source>
</evidence>
<sequence>MERNSFTHQLKHRPLVTSYPPMRAYTPSNTLPLPAVPGSYPLFAYLHSKGYFLSPGLRFGCRYVAYPGDPLRFHSHFLVEGKGWNDKFELMEVVTGGRLGTGVKKGFLLGGVEEGKEKQESDGNVRAFTIEWAGM</sequence>
<dbReference type="InterPro" id="IPR006677">
    <property type="entry name" value="tRNA_intron_Endonuc_cat-like"/>
</dbReference>
<dbReference type="GO" id="GO:0000379">
    <property type="term" value="P:tRNA-type intron splice site recognition and cleavage"/>
    <property type="evidence" value="ECO:0007669"/>
    <property type="project" value="TreeGrafter"/>
</dbReference>
<dbReference type="PANTHER" id="PTHR13070">
    <property type="entry name" value="TRNA-SPLICING ENDONUCLEASE SUBUNIT SEN34-RELATED"/>
    <property type="match status" value="1"/>
</dbReference>
<dbReference type="InterPro" id="IPR036167">
    <property type="entry name" value="tRNA_intron_Endo_cat-like_sf"/>
</dbReference>
<gene>
    <name evidence="10" type="ORF">K461DRAFT_282497</name>
</gene>
<dbReference type="EC" id="4.6.1.16" evidence="2"/>
<dbReference type="PANTHER" id="PTHR13070:SF0">
    <property type="entry name" value="TRNA-SPLICING ENDONUCLEASE SUBUNIT SEN34"/>
    <property type="match status" value="1"/>
</dbReference>
<evidence type="ECO:0000256" key="7">
    <source>
        <dbReference type="ARBA" id="ARBA00075884"/>
    </source>
</evidence>
<evidence type="ECO:0000256" key="6">
    <source>
        <dbReference type="ARBA" id="ARBA00059865"/>
    </source>
</evidence>
<comment type="catalytic activity">
    <reaction evidence="5">
        <text>pretRNA = a 3'-half-tRNA molecule with a 5'-OH end + a 5'-half-tRNA molecule with a 2',3'-cyclic phosphate end + an intron with a 2',3'-cyclic phosphate and a 5'-hydroxyl terminus.</text>
        <dbReference type="EC" id="4.6.1.16"/>
    </reaction>
</comment>
<evidence type="ECO:0000256" key="5">
    <source>
        <dbReference type="ARBA" id="ARBA00034031"/>
    </source>
</evidence>
<keyword evidence="10" id="KW-0255">Endonuclease</keyword>
<organism evidence="10 11">
    <name type="scientific">Myriangium duriaei CBS 260.36</name>
    <dbReference type="NCBI Taxonomy" id="1168546"/>
    <lineage>
        <taxon>Eukaryota</taxon>
        <taxon>Fungi</taxon>
        <taxon>Dikarya</taxon>
        <taxon>Ascomycota</taxon>
        <taxon>Pezizomycotina</taxon>
        <taxon>Dothideomycetes</taxon>
        <taxon>Dothideomycetidae</taxon>
        <taxon>Myriangiales</taxon>
        <taxon>Myriangiaceae</taxon>
        <taxon>Myriangium</taxon>
    </lineage>
</organism>
<proteinExistence type="inferred from homology"/>
<dbReference type="FunFam" id="3.40.1350.10:FF:000008">
    <property type="entry name" value="tRNA-splicing endonuclease subunit Sen34"/>
    <property type="match status" value="1"/>
</dbReference>
<accession>A0A9P4MIQ8</accession>
<dbReference type="EMBL" id="ML996092">
    <property type="protein sequence ID" value="KAF2149021.1"/>
    <property type="molecule type" value="Genomic_DNA"/>
</dbReference>
<keyword evidence="11" id="KW-1185">Reference proteome</keyword>
<feature type="domain" description="tRNA intron endonuclease catalytic" evidence="9">
    <location>
        <begin position="40"/>
        <end position="117"/>
    </location>
</feature>
<dbReference type="GO" id="GO:0003676">
    <property type="term" value="F:nucleic acid binding"/>
    <property type="evidence" value="ECO:0007669"/>
    <property type="project" value="InterPro"/>
</dbReference>
<evidence type="ECO:0000256" key="2">
    <source>
        <dbReference type="ARBA" id="ARBA00012573"/>
    </source>
</evidence>
<evidence type="ECO:0000256" key="8">
    <source>
        <dbReference type="ARBA" id="ARBA00076724"/>
    </source>
</evidence>